<comment type="caution">
    <text evidence="2">The sequence shown here is derived from an EMBL/GenBank/DDBJ whole genome shotgun (WGS) entry which is preliminary data.</text>
</comment>
<evidence type="ECO:0000313" key="2">
    <source>
        <dbReference type="EMBL" id="MCT4703462.1"/>
    </source>
</evidence>
<evidence type="ECO:0000256" key="1">
    <source>
        <dbReference type="SAM" id="Phobius"/>
    </source>
</evidence>
<dbReference type="InterPro" id="IPR007813">
    <property type="entry name" value="PilN"/>
</dbReference>
<evidence type="ECO:0000313" key="3">
    <source>
        <dbReference type="Proteomes" id="UP001150641"/>
    </source>
</evidence>
<dbReference type="Proteomes" id="UP001150641">
    <property type="component" value="Unassembled WGS sequence"/>
</dbReference>
<keyword evidence="1" id="KW-0812">Transmembrane</keyword>
<dbReference type="PANTHER" id="PTHR40278">
    <property type="entry name" value="DNA UTILIZATION PROTEIN HOFN"/>
    <property type="match status" value="1"/>
</dbReference>
<organism evidence="2 3">
    <name type="scientific">Dryocola boscaweniae</name>
    <dbReference type="NCBI Taxonomy" id="2925397"/>
    <lineage>
        <taxon>Bacteria</taxon>
        <taxon>Pseudomonadati</taxon>
        <taxon>Pseudomonadota</taxon>
        <taxon>Gammaproteobacteria</taxon>
        <taxon>Enterobacterales</taxon>
        <taxon>Enterobacteriaceae</taxon>
        <taxon>Dryocola</taxon>
    </lineage>
</organism>
<keyword evidence="1" id="KW-1133">Transmembrane helix</keyword>
<name>A0A9X3AP11_9ENTR</name>
<protein>
    <submittedName>
        <fullName evidence="2">PilN domain-containing protein</fullName>
    </submittedName>
</protein>
<keyword evidence="3" id="KW-1185">Reference proteome</keyword>
<dbReference type="RefSeq" id="WP_271124189.1">
    <property type="nucleotide sequence ID" value="NZ_JALHAN010000068.1"/>
</dbReference>
<keyword evidence="1" id="KW-0472">Membrane</keyword>
<dbReference type="PANTHER" id="PTHR40278:SF1">
    <property type="entry name" value="DNA UTILIZATION PROTEIN HOFN"/>
    <property type="match status" value="1"/>
</dbReference>
<dbReference type="AlphaFoldDB" id="A0A9X3AP11"/>
<dbReference type="EMBL" id="JALHAP010000081">
    <property type="protein sequence ID" value="MCT4703462.1"/>
    <property type="molecule type" value="Genomic_DNA"/>
</dbReference>
<gene>
    <name evidence="2" type="ORF">MUA00_16910</name>
</gene>
<proteinExistence type="predicted"/>
<feature type="transmembrane region" description="Helical" evidence="1">
    <location>
        <begin position="21"/>
        <end position="43"/>
    </location>
</feature>
<reference evidence="2" key="1">
    <citation type="submission" date="2022-03" db="EMBL/GenBank/DDBJ databases">
        <title>Proposal of a novel genus Dryocolo and two novel species.</title>
        <authorList>
            <person name="Maddock D.W."/>
            <person name="Brady C.L."/>
            <person name="Denman S."/>
            <person name="Arnold D."/>
        </authorList>
    </citation>
    <scope>NUCLEOTIDE SEQUENCE</scope>
    <source>
        <strain evidence="2">H6W4</strain>
    </source>
</reference>
<dbReference type="Pfam" id="PF05137">
    <property type="entry name" value="PilN"/>
    <property type="match status" value="1"/>
</dbReference>
<sequence length="178" mass="20495">MTPYINLLPWRKQCRQRQLRYWILFAAGCVLLVMLAGIARPALTAWQEDKQRIRAEYLSQLRSSLQRKYQEAQMLDKRQKLQERRKAQRLAVSRWEPRFIQLASLLPASVWLTSLSMKNGQVVIHGHAQKAADIRLLEQNLRQLPGAVDLEAKGIQGKTNSPLAFTFTFKSTEAGHAE</sequence>
<accession>A0A9X3AP11</accession>
<dbReference type="InterPro" id="IPR052534">
    <property type="entry name" value="Extracell_DNA_Util/SecSys_Comp"/>
</dbReference>